<sequence length="140" mass="15691">METLEGRPALDVLQGWVAGGSHVLRIRDDAAAIFGIVPCSGSPTTSRAATPWVAMISTLERDDLINLVWLSRLQVDVWQRQWPVLQTVCDTRNRFHSQWLNWLGFERQGRVERFGAAGQPFDLHVRLGNMGRQPTAGGLQ</sequence>
<organism evidence="1 2">
    <name type="scientific">Reyranella soli</name>
    <dbReference type="NCBI Taxonomy" id="1230389"/>
    <lineage>
        <taxon>Bacteria</taxon>
        <taxon>Pseudomonadati</taxon>
        <taxon>Pseudomonadota</taxon>
        <taxon>Alphaproteobacteria</taxon>
        <taxon>Hyphomicrobiales</taxon>
        <taxon>Reyranellaceae</taxon>
        <taxon>Reyranella</taxon>
    </lineage>
</organism>
<reference evidence="1 2" key="1">
    <citation type="submission" date="2019-07" db="EMBL/GenBank/DDBJ databases">
        <title>Whole genome shotgun sequence of Reyranella soli NBRC 108950.</title>
        <authorList>
            <person name="Hosoyama A."/>
            <person name="Uohara A."/>
            <person name="Ohji S."/>
            <person name="Ichikawa N."/>
        </authorList>
    </citation>
    <scope>NUCLEOTIDE SEQUENCE [LARGE SCALE GENOMIC DNA]</scope>
    <source>
        <strain evidence="1 2">NBRC 108950</strain>
    </source>
</reference>
<dbReference type="RefSeq" id="WP_147149542.1">
    <property type="nucleotide sequence ID" value="NZ_BKAJ01000038.1"/>
</dbReference>
<comment type="caution">
    <text evidence="1">The sequence shown here is derived from an EMBL/GenBank/DDBJ whole genome shotgun (WGS) entry which is preliminary data.</text>
</comment>
<gene>
    <name evidence="1" type="ORF">RSO01_26200</name>
</gene>
<accession>A0A512N8Z6</accession>
<evidence type="ECO:0000313" key="1">
    <source>
        <dbReference type="EMBL" id="GEP55454.1"/>
    </source>
</evidence>
<proteinExistence type="predicted"/>
<protein>
    <recommendedName>
        <fullName evidence="3">N-acetyltransferase domain-containing protein</fullName>
    </recommendedName>
</protein>
<dbReference type="OrthoDB" id="6711434at2"/>
<dbReference type="AlphaFoldDB" id="A0A512N8Z6"/>
<dbReference type="EMBL" id="BKAJ01000038">
    <property type="protein sequence ID" value="GEP55454.1"/>
    <property type="molecule type" value="Genomic_DNA"/>
</dbReference>
<evidence type="ECO:0000313" key="2">
    <source>
        <dbReference type="Proteomes" id="UP000321058"/>
    </source>
</evidence>
<dbReference type="Proteomes" id="UP000321058">
    <property type="component" value="Unassembled WGS sequence"/>
</dbReference>
<keyword evidence="2" id="KW-1185">Reference proteome</keyword>
<name>A0A512N8Z6_9HYPH</name>
<evidence type="ECO:0008006" key="3">
    <source>
        <dbReference type="Google" id="ProtNLM"/>
    </source>
</evidence>